<dbReference type="EMBL" id="JABCLD010002042">
    <property type="protein sequence ID" value="NMU28955.1"/>
    <property type="molecule type" value="Genomic_DNA"/>
</dbReference>
<dbReference type="AlphaFoldDB" id="A0A7Y0X8D0"/>
<dbReference type="GO" id="GO:0016740">
    <property type="term" value="F:transferase activity"/>
    <property type="evidence" value="ECO:0007669"/>
    <property type="project" value="UniProtKB-KW"/>
</dbReference>
<feature type="non-terminal residue" evidence="2">
    <location>
        <position position="1"/>
    </location>
</feature>
<dbReference type="InterPro" id="IPR007345">
    <property type="entry name" value="Polysacch_pyruvyl_Trfase"/>
</dbReference>
<dbReference type="Pfam" id="PF04230">
    <property type="entry name" value="PS_pyruv_trans"/>
    <property type="match status" value="1"/>
</dbReference>
<evidence type="ECO:0000259" key="1">
    <source>
        <dbReference type="Pfam" id="PF04230"/>
    </source>
</evidence>
<comment type="caution">
    <text evidence="2">The sequence shown here is derived from an EMBL/GenBank/DDBJ whole genome shotgun (WGS) entry which is preliminary data.</text>
</comment>
<protein>
    <submittedName>
        <fullName evidence="2">Polysaccharide pyruvyl transferase family protein</fullName>
    </submittedName>
</protein>
<feature type="domain" description="Polysaccharide pyruvyl transferase" evidence="1">
    <location>
        <begin position="4"/>
        <end position="48"/>
    </location>
</feature>
<dbReference type="Proteomes" id="UP000555836">
    <property type="component" value="Unassembled WGS sequence"/>
</dbReference>
<name>A0A7Y0X8D0_VIBPH</name>
<reference evidence="2 3" key="1">
    <citation type="submission" date="2020-04" db="EMBL/GenBank/DDBJ databases">
        <title>Whole-genome sequencing of Vibrio spp. from China reveals different genetic environments of blaCTX-M-14 among diverse lineages.</title>
        <authorList>
            <person name="Zheng Z."/>
            <person name="Ye L."/>
            <person name="Chen S."/>
        </authorList>
    </citation>
    <scope>NUCLEOTIDE SEQUENCE [LARGE SCALE GENOMIC DNA]</scope>
    <source>
        <strain evidence="2 3">Vb0574</strain>
    </source>
</reference>
<evidence type="ECO:0000313" key="3">
    <source>
        <dbReference type="Proteomes" id="UP000555836"/>
    </source>
</evidence>
<gene>
    <name evidence="2" type="ORF">HKB21_25425</name>
</gene>
<evidence type="ECO:0000313" key="2">
    <source>
        <dbReference type="EMBL" id="NMU28955.1"/>
    </source>
</evidence>
<proteinExistence type="predicted"/>
<organism evidence="2 3">
    <name type="scientific">Vibrio parahaemolyticus</name>
    <dbReference type="NCBI Taxonomy" id="670"/>
    <lineage>
        <taxon>Bacteria</taxon>
        <taxon>Pseudomonadati</taxon>
        <taxon>Pseudomonadota</taxon>
        <taxon>Gammaproteobacteria</taxon>
        <taxon>Vibrionales</taxon>
        <taxon>Vibrionaceae</taxon>
        <taxon>Vibrio</taxon>
    </lineage>
</organism>
<accession>A0A7Y0X8D0</accession>
<sequence>DNVVDEHIRDAGPKDFISLFNNAKFVVTDSFHGTTFSLIFNKPFFSVSPGANVNRISSLLELVGLDSRIIHDENSLKSIDLSHCNLDFTEANERLEYERKKSKDYLFSSLEM</sequence>
<keyword evidence="2" id="KW-0808">Transferase</keyword>